<feature type="transmembrane region" description="Helical" evidence="1">
    <location>
        <begin position="47"/>
        <end position="66"/>
    </location>
</feature>
<dbReference type="OMA" id="ENEGLAH"/>
<dbReference type="Pfam" id="PF15125">
    <property type="entry name" value="TMEM238"/>
    <property type="match status" value="1"/>
</dbReference>
<dbReference type="InterPro" id="IPR029365">
    <property type="entry name" value="TMEM238"/>
</dbReference>
<dbReference type="FunCoup" id="H3AJ54">
    <property type="interactions" value="1"/>
</dbReference>
<reference evidence="3" key="1">
    <citation type="submission" date="2011-08" db="EMBL/GenBank/DDBJ databases">
        <title>The draft genome of Latimeria chalumnae.</title>
        <authorList>
            <person name="Di Palma F."/>
            <person name="Alfoldi J."/>
            <person name="Johnson J."/>
            <person name="Berlin A."/>
            <person name="Gnerre S."/>
            <person name="Jaffe D."/>
            <person name="MacCallum I."/>
            <person name="Young S."/>
            <person name="Walker B.J."/>
            <person name="Lander E."/>
            <person name="Lindblad-Toh K."/>
        </authorList>
    </citation>
    <scope>NUCLEOTIDE SEQUENCE [LARGE SCALE GENOMIC DNA]</scope>
    <source>
        <strain evidence="3">Wild caught</strain>
    </source>
</reference>
<keyword evidence="1" id="KW-0812">Transmembrane</keyword>
<dbReference type="AlphaFoldDB" id="H3AJ54"/>
<dbReference type="STRING" id="7897.ENSLACP00000009675"/>
<sequence length="108" mass="12095">MEMVCLGMGRCKVALLFAVAMDVLGLIALLVGIFADLERQGRDFGDLLIYSGAILVFVSLVGWIFWYTGNVEISLAELEQDNVLKSSALVQFARKISRHWSTRSRKKQ</sequence>
<dbReference type="Bgee" id="ENSLACG00000008530">
    <property type="expression patterns" value="Expressed in pelvic fin and 2 other cell types or tissues"/>
</dbReference>
<evidence type="ECO:0000313" key="3">
    <source>
        <dbReference type="Proteomes" id="UP000008672"/>
    </source>
</evidence>
<dbReference type="InParanoid" id="H3AJ54"/>
<feature type="transmembrane region" description="Helical" evidence="1">
    <location>
        <begin position="13"/>
        <end position="35"/>
    </location>
</feature>
<dbReference type="Ensembl" id="ENSLACT00000009749.1">
    <property type="protein sequence ID" value="ENSLACP00000009675.1"/>
    <property type="gene ID" value="ENSLACG00000008530.1"/>
</dbReference>
<dbReference type="eggNOG" id="ENOG502S3VR">
    <property type="taxonomic scope" value="Eukaryota"/>
</dbReference>
<keyword evidence="1" id="KW-0472">Membrane</keyword>
<evidence type="ECO:0000313" key="2">
    <source>
        <dbReference type="Ensembl" id="ENSLACP00000009675.1"/>
    </source>
</evidence>
<dbReference type="PANTHER" id="PTHR28613">
    <property type="entry name" value="SI:CH211-232M10.4-RELATED"/>
    <property type="match status" value="1"/>
</dbReference>
<reference evidence="2" key="3">
    <citation type="submission" date="2025-09" db="UniProtKB">
        <authorList>
            <consortium name="Ensembl"/>
        </authorList>
    </citation>
    <scope>IDENTIFICATION</scope>
</reference>
<keyword evidence="3" id="KW-1185">Reference proteome</keyword>
<proteinExistence type="predicted"/>
<dbReference type="Proteomes" id="UP000008672">
    <property type="component" value="Unassembled WGS sequence"/>
</dbReference>
<protein>
    <submittedName>
        <fullName evidence="2">Transmembrane protein 238</fullName>
    </submittedName>
</protein>
<gene>
    <name evidence="2" type="primary">TMEM238</name>
</gene>
<dbReference type="EMBL" id="AFYH01213941">
    <property type="status" value="NOT_ANNOTATED_CDS"/>
    <property type="molecule type" value="Genomic_DNA"/>
</dbReference>
<evidence type="ECO:0000256" key="1">
    <source>
        <dbReference type="SAM" id="Phobius"/>
    </source>
</evidence>
<accession>H3AJ54</accession>
<dbReference type="GeneTree" id="ENSGT00940000162720"/>
<organism evidence="2 3">
    <name type="scientific">Latimeria chalumnae</name>
    <name type="common">Coelacanth</name>
    <dbReference type="NCBI Taxonomy" id="7897"/>
    <lineage>
        <taxon>Eukaryota</taxon>
        <taxon>Metazoa</taxon>
        <taxon>Chordata</taxon>
        <taxon>Craniata</taxon>
        <taxon>Vertebrata</taxon>
        <taxon>Euteleostomi</taxon>
        <taxon>Coelacanthiformes</taxon>
        <taxon>Coelacanthidae</taxon>
        <taxon>Latimeria</taxon>
    </lineage>
</organism>
<name>H3AJ54_LATCH</name>
<dbReference type="HOGENOM" id="CLU_127999_1_0_1"/>
<reference evidence="2" key="2">
    <citation type="submission" date="2025-08" db="UniProtKB">
        <authorList>
            <consortium name="Ensembl"/>
        </authorList>
    </citation>
    <scope>IDENTIFICATION</scope>
</reference>
<keyword evidence="1" id="KW-1133">Transmembrane helix</keyword>
<dbReference type="PANTHER" id="PTHR28613:SF5">
    <property type="entry name" value="TRANSMEMBRANE PROTEIN 238"/>
    <property type="match status" value="1"/>
</dbReference>